<evidence type="ECO:0000256" key="1">
    <source>
        <dbReference type="ARBA" id="ARBA00009437"/>
    </source>
</evidence>
<dbReference type="STRING" id="441112.SAMN04488094_11821"/>
<dbReference type="AlphaFoldDB" id="A0A1I1Q3G1"/>
<dbReference type="Pfam" id="PF00126">
    <property type="entry name" value="HTH_1"/>
    <property type="match status" value="1"/>
</dbReference>
<organism evidence="6 7">
    <name type="scientific">Tropicimonas isoalkanivorans</name>
    <dbReference type="NCBI Taxonomy" id="441112"/>
    <lineage>
        <taxon>Bacteria</taxon>
        <taxon>Pseudomonadati</taxon>
        <taxon>Pseudomonadota</taxon>
        <taxon>Alphaproteobacteria</taxon>
        <taxon>Rhodobacterales</taxon>
        <taxon>Roseobacteraceae</taxon>
        <taxon>Tropicimonas</taxon>
    </lineage>
</organism>
<gene>
    <name evidence="6" type="ORF">SAMN04488094_11821</name>
</gene>
<keyword evidence="4" id="KW-0804">Transcription</keyword>
<dbReference type="Gene3D" id="3.40.190.290">
    <property type="match status" value="1"/>
</dbReference>
<reference evidence="6 7" key="1">
    <citation type="submission" date="2016-10" db="EMBL/GenBank/DDBJ databases">
        <authorList>
            <person name="de Groot N.N."/>
        </authorList>
    </citation>
    <scope>NUCLEOTIDE SEQUENCE [LARGE SCALE GENOMIC DNA]</scope>
    <source>
        <strain evidence="6 7">DSM 19548</strain>
    </source>
</reference>
<evidence type="ECO:0000256" key="2">
    <source>
        <dbReference type="ARBA" id="ARBA00023015"/>
    </source>
</evidence>
<proteinExistence type="inferred from homology"/>
<evidence type="ECO:0000313" key="7">
    <source>
        <dbReference type="Proteomes" id="UP000198728"/>
    </source>
</evidence>
<keyword evidence="3 6" id="KW-0238">DNA-binding</keyword>
<evidence type="ECO:0000313" key="6">
    <source>
        <dbReference type="EMBL" id="SFD16671.1"/>
    </source>
</evidence>
<dbReference type="PANTHER" id="PTHR30419">
    <property type="entry name" value="HTH-TYPE TRANSCRIPTIONAL REGULATOR YBHD"/>
    <property type="match status" value="1"/>
</dbReference>
<dbReference type="InterPro" id="IPR036390">
    <property type="entry name" value="WH_DNA-bd_sf"/>
</dbReference>
<sequence>MRVNFELLDLRAFIAVVELGNFRKAAEAMNLSQPAFSRRIKSLELELGGPLLERSTRHVAPTAFGREIEPLARRLIDEFENQILSISGVGDQQAGQVTIACIPTAAFYFLPKAIKQFNSRYPHIRFRVLDVSSGPGLDSVARGEAEFGINFIGASGGDLNFSPLIEDPFVLACRRDHPLAKHRSLTWSDLEDQQLIGVSRASGNRVLMDTALARAPVRLRWFYEVNHLSTSLGLVERGLGVSILPLLATPPEEHPLLMTIPIVDPVVTRVIGIVERPSGRLSPAAQRFRDMLVETWKT</sequence>
<dbReference type="GO" id="GO:0005829">
    <property type="term" value="C:cytosol"/>
    <property type="evidence" value="ECO:0007669"/>
    <property type="project" value="TreeGrafter"/>
</dbReference>
<keyword evidence="7" id="KW-1185">Reference proteome</keyword>
<dbReference type="CDD" id="cd08440">
    <property type="entry name" value="PBP2_LTTR_like_4"/>
    <property type="match status" value="1"/>
</dbReference>
<dbReference type="Proteomes" id="UP000198728">
    <property type="component" value="Unassembled WGS sequence"/>
</dbReference>
<evidence type="ECO:0000256" key="4">
    <source>
        <dbReference type="ARBA" id="ARBA00023163"/>
    </source>
</evidence>
<dbReference type="InterPro" id="IPR036388">
    <property type="entry name" value="WH-like_DNA-bd_sf"/>
</dbReference>
<dbReference type="OrthoDB" id="9815174at2"/>
<dbReference type="RefSeq" id="WP_093362661.1">
    <property type="nucleotide sequence ID" value="NZ_FOLG01000018.1"/>
</dbReference>
<dbReference type="FunFam" id="1.10.10.10:FF:000001">
    <property type="entry name" value="LysR family transcriptional regulator"/>
    <property type="match status" value="1"/>
</dbReference>
<dbReference type="Gene3D" id="1.10.10.10">
    <property type="entry name" value="Winged helix-like DNA-binding domain superfamily/Winged helix DNA-binding domain"/>
    <property type="match status" value="1"/>
</dbReference>
<name>A0A1I1Q3G1_9RHOB</name>
<comment type="similarity">
    <text evidence="1">Belongs to the LysR transcriptional regulatory family.</text>
</comment>
<evidence type="ECO:0000256" key="3">
    <source>
        <dbReference type="ARBA" id="ARBA00023125"/>
    </source>
</evidence>
<dbReference type="GO" id="GO:0003677">
    <property type="term" value="F:DNA binding"/>
    <property type="evidence" value="ECO:0007669"/>
    <property type="project" value="UniProtKB-KW"/>
</dbReference>
<dbReference type="InterPro" id="IPR005119">
    <property type="entry name" value="LysR_subst-bd"/>
</dbReference>
<protein>
    <submittedName>
        <fullName evidence="6">DNA-binding transcriptional regulator, LysR family</fullName>
    </submittedName>
</protein>
<dbReference type="PRINTS" id="PR00039">
    <property type="entry name" value="HTHLYSR"/>
</dbReference>
<dbReference type="InterPro" id="IPR050950">
    <property type="entry name" value="HTH-type_LysR_regulators"/>
</dbReference>
<accession>A0A1I1Q3G1</accession>
<dbReference type="InterPro" id="IPR000847">
    <property type="entry name" value="LysR_HTH_N"/>
</dbReference>
<dbReference type="SUPFAM" id="SSF46785">
    <property type="entry name" value="Winged helix' DNA-binding domain"/>
    <property type="match status" value="1"/>
</dbReference>
<dbReference type="SUPFAM" id="SSF53850">
    <property type="entry name" value="Periplasmic binding protein-like II"/>
    <property type="match status" value="1"/>
</dbReference>
<feature type="domain" description="HTH lysR-type" evidence="5">
    <location>
        <begin position="5"/>
        <end position="62"/>
    </location>
</feature>
<dbReference type="PROSITE" id="PS50931">
    <property type="entry name" value="HTH_LYSR"/>
    <property type="match status" value="1"/>
</dbReference>
<dbReference type="GO" id="GO:0003700">
    <property type="term" value="F:DNA-binding transcription factor activity"/>
    <property type="evidence" value="ECO:0007669"/>
    <property type="project" value="InterPro"/>
</dbReference>
<dbReference type="EMBL" id="FOLG01000018">
    <property type="protein sequence ID" value="SFD16671.1"/>
    <property type="molecule type" value="Genomic_DNA"/>
</dbReference>
<dbReference type="PANTHER" id="PTHR30419:SF8">
    <property type="entry name" value="NITROGEN ASSIMILATION TRANSCRIPTIONAL ACTIVATOR-RELATED"/>
    <property type="match status" value="1"/>
</dbReference>
<dbReference type="Pfam" id="PF03466">
    <property type="entry name" value="LysR_substrate"/>
    <property type="match status" value="1"/>
</dbReference>
<keyword evidence="2" id="KW-0805">Transcription regulation</keyword>
<evidence type="ECO:0000259" key="5">
    <source>
        <dbReference type="PROSITE" id="PS50931"/>
    </source>
</evidence>